<protein>
    <submittedName>
        <fullName evidence="1">Uncharacterized protein</fullName>
    </submittedName>
</protein>
<accession>A0A239BEX0</accession>
<reference evidence="2" key="1">
    <citation type="submission" date="2017-06" db="EMBL/GenBank/DDBJ databases">
        <authorList>
            <person name="Varghese N."/>
            <person name="Submissions S."/>
        </authorList>
    </citation>
    <scope>NUCLEOTIDE SEQUENCE [LARGE SCALE GENOMIC DNA]</scope>
    <source>
        <strain evidence="2">DSM 28041</strain>
    </source>
</reference>
<sequence>MDLYVLFGLLFCLLACFREGVWMKYSPENVARWHAQAARQKPYSPNALDLPTPFYPVAPSLIGQVITSPNSSNDFRQEVCSMPYVFCQIR</sequence>
<evidence type="ECO:0000313" key="1">
    <source>
        <dbReference type="EMBL" id="SNS06575.1"/>
    </source>
</evidence>
<evidence type="ECO:0000313" key="2">
    <source>
        <dbReference type="Proteomes" id="UP000198310"/>
    </source>
</evidence>
<proteinExistence type="predicted"/>
<dbReference type="EMBL" id="FZNS01000023">
    <property type="protein sequence ID" value="SNS06575.1"/>
    <property type="molecule type" value="Genomic_DNA"/>
</dbReference>
<organism evidence="1 2">
    <name type="scientific">Hymenobacter mucosus</name>
    <dbReference type="NCBI Taxonomy" id="1411120"/>
    <lineage>
        <taxon>Bacteria</taxon>
        <taxon>Pseudomonadati</taxon>
        <taxon>Bacteroidota</taxon>
        <taxon>Cytophagia</taxon>
        <taxon>Cytophagales</taxon>
        <taxon>Hymenobacteraceae</taxon>
        <taxon>Hymenobacter</taxon>
    </lineage>
</organism>
<dbReference type="AlphaFoldDB" id="A0A239BEX0"/>
<keyword evidence="2" id="KW-1185">Reference proteome</keyword>
<name>A0A239BEX0_9BACT</name>
<gene>
    <name evidence="1" type="ORF">SAMN06269173_1236</name>
</gene>
<dbReference type="Proteomes" id="UP000198310">
    <property type="component" value="Unassembled WGS sequence"/>
</dbReference>